<keyword evidence="1" id="KW-1133">Transmembrane helix</keyword>
<sequence>MIVRQRLEWSLGVHVRLARVSCGATLPIPDCLQTVTSYQGHAGYNYIPTLASSYFISLPPPRSLVPPRLLFSISVLLYSDAMLIVSAELLSRHDHENTQGNRGIGNAVIKCYLLLRSTNVFRYWKIRYGRHKIFDLFRYLEISERFFSFFFFFFSFTWTNFVSFRILGICCYTFLQ</sequence>
<dbReference type="Proteomes" id="UP000053825">
    <property type="component" value="Unassembled WGS sequence"/>
</dbReference>
<dbReference type="AlphaFoldDB" id="A0A0L7R132"/>
<reference evidence="2 3" key="1">
    <citation type="submission" date="2015-07" db="EMBL/GenBank/DDBJ databases">
        <title>The genome of Habropoda laboriosa.</title>
        <authorList>
            <person name="Pan H."/>
            <person name="Kapheim K."/>
        </authorList>
    </citation>
    <scope>NUCLEOTIDE SEQUENCE [LARGE SCALE GENOMIC DNA]</scope>
    <source>
        <strain evidence="2">0110345459</strain>
    </source>
</reference>
<proteinExistence type="predicted"/>
<evidence type="ECO:0000313" key="2">
    <source>
        <dbReference type="EMBL" id="KOC64506.1"/>
    </source>
</evidence>
<evidence type="ECO:0000256" key="1">
    <source>
        <dbReference type="SAM" id="Phobius"/>
    </source>
</evidence>
<keyword evidence="1" id="KW-0472">Membrane</keyword>
<name>A0A0L7R132_9HYME</name>
<protein>
    <submittedName>
        <fullName evidence="2">Uncharacterized protein</fullName>
    </submittedName>
</protein>
<organism evidence="2 3">
    <name type="scientific">Habropoda laboriosa</name>
    <dbReference type="NCBI Taxonomy" id="597456"/>
    <lineage>
        <taxon>Eukaryota</taxon>
        <taxon>Metazoa</taxon>
        <taxon>Ecdysozoa</taxon>
        <taxon>Arthropoda</taxon>
        <taxon>Hexapoda</taxon>
        <taxon>Insecta</taxon>
        <taxon>Pterygota</taxon>
        <taxon>Neoptera</taxon>
        <taxon>Endopterygota</taxon>
        <taxon>Hymenoptera</taxon>
        <taxon>Apocrita</taxon>
        <taxon>Aculeata</taxon>
        <taxon>Apoidea</taxon>
        <taxon>Anthophila</taxon>
        <taxon>Apidae</taxon>
        <taxon>Habropoda</taxon>
    </lineage>
</organism>
<keyword evidence="1" id="KW-0812">Transmembrane</keyword>
<evidence type="ECO:0000313" key="3">
    <source>
        <dbReference type="Proteomes" id="UP000053825"/>
    </source>
</evidence>
<dbReference type="EMBL" id="KQ414669">
    <property type="protein sequence ID" value="KOC64506.1"/>
    <property type="molecule type" value="Genomic_DNA"/>
</dbReference>
<keyword evidence="3" id="KW-1185">Reference proteome</keyword>
<gene>
    <name evidence="2" type="ORF">WH47_01090</name>
</gene>
<feature type="transmembrane region" description="Helical" evidence="1">
    <location>
        <begin position="146"/>
        <end position="175"/>
    </location>
</feature>
<accession>A0A0L7R132</accession>